<protein>
    <submittedName>
        <fullName evidence="1">Uncharacterized protein</fullName>
    </submittedName>
</protein>
<accession>A0A9W8P0M6</accession>
<keyword evidence="2" id="KW-1185">Reference proteome</keyword>
<name>A0A9W8P0M6_9AGAR</name>
<reference evidence="1 2" key="1">
    <citation type="journal article" date="2023" name="Proc. Natl. Acad. Sci. U.S.A.">
        <title>A global phylogenomic analysis of the shiitake genus Lentinula.</title>
        <authorList>
            <person name="Sierra-Patev S."/>
            <person name="Min B."/>
            <person name="Naranjo-Ortiz M."/>
            <person name="Looney B."/>
            <person name="Konkel Z."/>
            <person name="Slot J.C."/>
            <person name="Sakamoto Y."/>
            <person name="Steenwyk J.L."/>
            <person name="Rokas A."/>
            <person name="Carro J."/>
            <person name="Camarero S."/>
            <person name="Ferreira P."/>
            <person name="Molpeceres G."/>
            <person name="Ruiz-Duenas F.J."/>
            <person name="Serrano A."/>
            <person name="Henrissat B."/>
            <person name="Drula E."/>
            <person name="Hughes K.W."/>
            <person name="Mata J.L."/>
            <person name="Ishikawa N.K."/>
            <person name="Vargas-Isla R."/>
            <person name="Ushijima S."/>
            <person name="Smith C.A."/>
            <person name="Donoghue J."/>
            <person name="Ahrendt S."/>
            <person name="Andreopoulos W."/>
            <person name="He G."/>
            <person name="LaButti K."/>
            <person name="Lipzen A."/>
            <person name="Ng V."/>
            <person name="Riley R."/>
            <person name="Sandor L."/>
            <person name="Barry K."/>
            <person name="Martinez A.T."/>
            <person name="Xiao Y."/>
            <person name="Gibbons J.G."/>
            <person name="Terashima K."/>
            <person name="Grigoriev I.V."/>
            <person name="Hibbett D."/>
        </authorList>
    </citation>
    <scope>NUCLEOTIDE SEQUENCE [LARGE SCALE GENOMIC DNA]</scope>
    <source>
        <strain evidence="1 2">TFB7810</strain>
    </source>
</reference>
<comment type="caution">
    <text evidence="1">The sequence shown here is derived from an EMBL/GenBank/DDBJ whole genome shotgun (WGS) entry which is preliminary data.</text>
</comment>
<dbReference type="OrthoDB" id="2820530at2759"/>
<dbReference type="Proteomes" id="UP001142393">
    <property type="component" value="Unassembled WGS sequence"/>
</dbReference>
<proteinExistence type="predicted"/>
<gene>
    <name evidence="1" type="ORF">DFH05DRAFT_1398196</name>
</gene>
<dbReference type="AlphaFoldDB" id="A0A9W8P0M6"/>
<organism evidence="1 2">
    <name type="scientific">Lentinula detonsa</name>
    <dbReference type="NCBI Taxonomy" id="2804962"/>
    <lineage>
        <taxon>Eukaryota</taxon>
        <taxon>Fungi</taxon>
        <taxon>Dikarya</taxon>
        <taxon>Basidiomycota</taxon>
        <taxon>Agaricomycotina</taxon>
        <taxon>Agaricomycetes</taxon>
        <taxon>Agaricomycetidae</taxon>
        <taxon>Agaricales</taxon>
        <taxon>Marasmiineae</taxon>
        <taxon>Omphalotaceae</taxon>
        <taxon>Lentinula</taxon>
    </lineage>
</organism>
<evidence type="ECO:0000313" key="2">
    <source>
        <dbReference type="Proteomes" id="UP001142393"/>
    </source>
</evidence>
<sequence>MVKICRERGDQEGVVFWSHALNVTEIIGDAGQSEEEDASIDVEIEGVMMKQNVKKVSRLYWREPGIETMYISVDSAPGVEEGLFQRAGAPRIQRIRTDKIDHRLPPPNLPRSVFREEYLTALMPYELDELKLADYTIEVYDFKGYNPNTLPDDEAMDTN</sequence>
<dbReference type="EMBL" id="JANVFU010000007">
    <property type="protein sequence ID" value="KAJ3744513.1"/>
    <property type="molecule type" value="Genomic_DNA"/>
</dbReference>
<evidence type="ECO:0000313" key="1">
    <source>
        <dbReference type="EMBL" id="KAJ3744513.1"/>
    </source>
</evidence>